<dbReference type="RefSeq" id="WP_011568436.1">
    <property type="nucleotide sequence ID" value="NC_008209.1"/>
</dbReference>
<dbReference type="GO" id="GO:0015074">
    <property type="term" value="P:DNA integration"/>
    <property type="evidence" value="ECO:0007669"/>
    <property type="project" value="UniProtKB-KW"/>
</dbReference>
<dbReference type="eggNOG" id="COG0582">
    <property type="taxonomic scope" value="Bacteria"/>
</dbReference>
<evidence type="ECO:0000313" key="9">
    <source>
        <dbReference type="EMBL" id="ABG31819.1"/>
    </source>
</evidence>
<evidence type="ECO:0000313" key="10">
    <source>
        <dbReference type="Proteomes" id="UP000007029"/>
    </source>
</evidence>
<keyword evidence="10" id="KW-1185">Reference proteome</keyword>
<dbReference type="InterPro" id="IPR011010">
    <property type="entry name" value="DNA_brk_join_enz"/>
</dbReference>
<dbReference type="AlphaFoldDB" id="Q167M4"/>
<dbReference type="InterPro" id="IPR013762">
    <property type="entry name" value="Integrase-like_cat_sf"/>
</dbReference>
<keyword evidence="2" id="KW-0229">DNA integration</keyword>
<feature type="compositionally biased region" description="Basic and acidic residues" evidence="6">
    <location>
        <begin position="1"/>
        <end position="13"/>
    </location>
</feature>
<dbReference type="Pfam" id="PF00589">
    <property type="entry name" value="Phage_integrase"/>
    <property type="match status" value="1"/>
</dbReference>
<reference evidence="9 10" key="1">
    <citation type="journal article" date="2007" name="J. Bacteriol.">
        <title>The complete genome sequence of Roseobacter denitrificans reveals a mixotrophic rather than photosynthetic metabolism.</title>
        <authorList>
            <person name="Swingley W.D."/>
            <person name="Sadekar S."/>
            <person name="Mastrian S.D."/>
            <person name="Matthies H.J."/>
            <person name="Hao J."/>
            <person name="Ramos H."/>
            <person name="Acharya C.R."/>
            <person name="Conrad A.L."/>
            <person name="Taylor H.L."/>
            <person name="Dejesa L.C."/>
            <person name="Shah M.K."/>
            <person name="O'huallachain M.E."/>
            <person name="Lince M.T."/>
            <person name="Blankenship R.E."/>
            <person name="Beatty J.T."/>
            <person name="Touchman J.W."/>
        </authorList>
    </citation>
    <scope>NUCLEOTIDE SEQUENCE [LARGE SCALE GENOMIC DNA]</scope>
    <source>
        <strain evidence="10">ATCC 33942 / OCh 114</strain>
    </source>
</reference>
<dbReference type="InterPro" id="IPR038488">
    <property type="entry name" value="Integrase_DNA-bd_sf"/>
</dbReference>
<proteinExistence type="inferred from homology"/>
<comment type="similarity">
    <text evidence="1">Belongs to the 'phage' integrase family.</text>
</comment>
<dbReference type="Proteomes" id="UP000007029">
    <property type="component" value="Chromosome"/>
</dbReference>
<evidence type="ECO:0000256" key="6">
    <source>
        <dbReference type="SAM" id="MobiDB-lite"/>
    </source>
</evidence>
<feature type="region of interest" description="Disordered" evidence="6">
    <location>
        <begin position="1"/>
        <end position="20"/>
    </location>
</feature>
<accession>Q167M4</accession>
<evidence type="ECO:0000256" key="4">
    <source>
        <dbReference type="ARBA" id="ARBA00023172"/>
    </source>
</evidence>
<sequence length="409" mass="46485">MGVSAEHKNHDTPKMPLSDAKIRNLKARDKQYKVADFDSLYVLVKPNGSKLWQMKYRLDGREKTLSIGAYPAVSLQQARKSRDAARSMIANGEDPSEEKQEQKRLKREASGQTFEKIGGMFLDKQRKEGKSKATLDKTAYHLKLANHDFGKKPITAITAPMILRTLRKVEAKGNYETAHRLRARIGSVFRYAVASGLAETDPTYALRDALIRPTRQHRAAITDPTAFGALLREIDVFDGQVTTRIALQLLALLAQRPGELRHAKWSEFDEADKVWAIPAGKMKMRRDHFVPLADQAITLLNELRPLTGESEYLFPSLRSWHRPMSENTMNAALRRMGYSGDEMTAHGFRATFSTLANESGLWNPDAIERALAHEERNEVRRAYARGAHWEERVKLSDWWAGRLDDFRSS</sequence>
<dbReference type="GO" id="GO:0003677">
    <property type="term" value="F:DNA binding"/>
    <property type="evidence" value="ECO:0007669"/>
    <property type="project" value="UniProtKB-UniRule"/>
</dbReference>
<evidence type="ECO:0000256" key="3">
    <source>
        <dbReference type="ARBA" id="ARBA00023125"/>
    </source>
</evidence>
<evidence type="ECO:0000256" key="2">
    <source>
        <dbReference type="ARBA" id="ARBA00022908"/>
    </source>
</evidence>
<name>Q167M4_ROSDO</name>
<dbReference type="InterPro" id="IPR002104">
    <property type="entry name" value="Integrase_catalytic"/>
</dbReference>
<dbReference type="GO" id="GO:0006310">
    <property type="term" value="P:DNA recombination"/>
    <property type="evidence" value="ECO:0007669"/>
    <property type="project" value="UniProtKB-KW"/>
</dbReference>
<evidence type="ECO:0000259" key="8">
    <source>
        <dbReference type="PROSITE" id="PS51900"/>
    </source>
</evidence>
<keyword evidence="3 5" id="KW-0238">DNA-binding</keyword>
<dbReference type="HOGENOM" id="CLU_027562_0_0_5"/>
<dbReference type="Gene3D" id="1.10.443.10">
    <property type="entry name" value="Intergrase catalytic core"/>
    <property type="match status" value="1"/>
</dbReference>
<dbReference type="InterPro" id="IPR044068">
    <property type="entry name" value="CB"/>
</dbReference>
<dbReference type="InterPro" id="IPR010998">
    <property type="entry name" value="Integrase_recombinase_N"/>
</dbReference>
<dbReference type="EMBL" id="CP000362">
    <property type="protein sequence ID" value="ABG31819.1"/>
    <property type="molecule type" value="Genomic_DNA"/>
</dbReference>
<protein>
    <submittedName>
        <fullName evidence="9">CP4-like integrase, putative</fullName>
    </submittedName>
</protein>
<feature type="domain" description="Tyr recombinase" evidence="7">
    <location>
        <begin position="217"/>
        <end position="400"/>
    </location>
</feature>
<dbReference type="PANTHER" id="PTHR30629:SF2">
    <property type="entry name" value="PROPHAGE INTEGRASE INTS-RELATED"/>
    <property type="match status" value="1"/>
</dbReference>
<feature type="domain" description="Core-binding (CB)" evidence="8">
    <location>
        <begin position="112"/>
        <end position="193"/>
    </location>
</feature>
<organism evidence="9 10">
    <name type="scientific">Roseobacter denitrificans (strain ATCC 33942 / OCh 114)</name>
    <name type="common">Erythrobacter sp. (strain OCh 114)</name>
    <name type="synonym">Roseobacter denitrificans</name>
    <dbReference type="NCBI Taxonomy" id="375451"/>
    <lineage>
        <taxon>Bacteria</taxon>
        <taxon>Pseudomonadati</taxon>
        <taxon>Pseudomonadota</taxon>
        <taxon>Alphaproteobacteria</taxon>
        <taxon>Rhodobacterales</taxon>
        <taxon>Roseobacteraceae</taxon>
        <taxon>Roseobacter</taxon>
    </lineage>
</organism>
<dbReference type="InterPro" id="IPR053876">
    <property type="entry name" value="Phage_int_M"/>
</dbReference>
<evidence type="ECO:0000259" key="7">
    <source>
        <dbReference type="PROSITE" id="PS51898"/>
    </source>
</evidence>
<dbReference type="CDD" id="cd00801">
    <property type="entry name" value="INT_P4_C"/>
    <property type="match status" value="1"/>
</dbReference>
<feature type="compositionally biased region" description="Basic and acidic residues" evidence="6">
    <location>
        <begin position="97"/>
        <end position="109"/>
    </location>
</feature>
<dbReference type="SUPFAM" id="SSF56349">
    <property type="entry name" value="DNA breaking-rejoining enzymes"/>
    <property type="match status" value="1"/>
</dbReference>
<evidence type="ECO:0000256" key="1">
    <source>
        <dbReference type="ARBA" id="ARBA00008857"/>
    </source>
</evidence>
<dbReference type="DNASU" id="4196497"/>
<dbReference type="KEGG" id="rde:RD1_2228"/>
<dbReference type="InterPro" id="IPR025166">
    <property type="entry name" value="Integrase_DNA_bind_dom"/>
</dbReference>
<dbReference type="PANTHER" id="PTHR30629">
    <property type="entry name" value="PROPHAGE INTEGRASE"/>
    <property type="match status" value="1"/>
</dbReference>
<dbReference type="PROSITE" id="PS51900">
    <property type="entry name" value="CB"/>
    <property type="match status" value="1"/>
</dbReference>
<dbReference type="Gene3D" id="1.10.150.130">
    <property type="match status" value="1"/>
</dbReference>
<dbReference type="Gene3D" id="3.30.160.390">
    <property type="entry name" value="Integrase, DNA-binding domain"/>
    <property type="match status" value="1"/>
</dbReference>
<dbReference type="PROSITE" id="PS51898">
    <property type="entry name" value="TYR_RECOMBINASE"/>
    <property type="match status" value="1"/>
</dbReference>
<dbReference type="Pfam" id="PF22022">
    <property type="entry name" value="Phage_int_M"/>
    <property type="match status" value="1"/>
</dbReference>
<dbReference type="Pfam" id="PF13356">
    <property type="entry name" value="Arm-DNA-bind_3"/>
    <property type="match status" value="1"/>
</dbReference>
<feature type="region of interest" description="Disordered" evidence="6">
    <location>
        <begin position="81"/>
        <end position="109"/>
    </location>
</feature>
<keyword evidence="4" id="KW-0233">DNA recombination</keyword>
<gene>
    <name evidence="9" type="ordered locus">RD1_2228</name>
</gene>
<dbReference type="STRING" id="375451.RD1_2228"/>
<dbReference type="InterPro" id="IPR050808">
    <property type="entry name" value="Phage_Integrase"/>
</dbReference>
<evidence type="ECO:0000256" key="5">
    <source>
        <dbReference type="PROSITE-ProRule" id="PRU01248"/>
    </source>
</evidence>